<gene>
    <name evidence="2" type="ORF">DI551_11280</name>
</gene>
<keyword evidence="1" id="KW-1133">Transmembrane helix</keyword>
<dbReference type="AlphaFoldDB" id="A0A2W5MRP0"/>
<comment type="caution">
    <text evidence="2">The sequence shown here is derived from an EMBL/GenBank/DDBJ whole genome shotgun (WGS) entry which is preliminary data.</text>
</comment>
<name>A0A2W5MRP0_9BACT</name>
<protein>
    <submittedName>
        <fullName evidence="2">Uncharacterized protein</fullName>
    </submittedName>
</protein>
<reference evidence="2 3" key="1">
    <citation type="submission" date="2017-08" db="EMBL/GenBank/DDBJ databases">
        <title>Infants hospitalized years apart are colonized by the same room-sourced microbial strains.</title>
        <authorList>
            <person name="Brooks B."/>
            <person name="Olm M.R."/>
            <person name="Firek B.A."/>
            <person name="Baker R."/>
            <person name="Thomas B.C."/>
            <person name="Morowitz M.J."/>
            <person name="Banfield J.F."/>
        </authorList>
    </citation>
    <scope>NUCLEOTIDE SEQUENCE [LARGE SCALE GENOMIC DNA]</scope>
    <source>
        <strain evidence="2">S2_005_002_R2_29</strain>
    </source>
</reference>
<feature type="non-terminal residue" evidence="2">
    <location>
        <position position="454"/>
    </location>
</feature>
<dbReference type="Proteomes" id="UP000249417">
    <property type="component" value="Unassembled WGS sequence"/>
</dbReference>
<sequence>MFLTDKMNGVTKGQVLKYLFMPQVLPRLRQFSKAGFSQLAYMIALVYRAVNILPQNHILLSRERRRHLKLHEVLGAAAAELKFDRQNIDKVIIYFSILLGLFLLAAQFFIVIGYIMMNPALAQTAMPTTYAEFFATPMYDTDVAYRLLYTVFGVPELFWPGQPVRTFHTALYALFQLYSVGLLVIAVIIACYLMFAIVVETAQTGVPFGKRYTHEWAPIRLVFALGLLIPIGYGLNAGQWITLYAAKFGSDFATKGWILFNDTMAQSYLENPEQRVGRPQSPELTDIASYMMLVDACAISYGNIYTGANEKRIWAYLVKPSATAPAGGSTLSQMSFADARRYFNNGDIVIRFGEYNAEKWGKYLSNVFPHCGDLVISAGDSTEPGALIIQEYYYNLVQGMWVGKYDLTTYAQAFVKKYTNDTAYRDENAVLPPPEYKATLAQQITAEAEAAITR</sequence>
<feature type="transmembrane region" description="Helical" evidence="1">
    <location>
        <begin position="91"/>
        <end position="117"/>
    </location>
</feature>
<evidence type="ECO:0000313" key="3">
    <source>
        <dbReference type="Proteomes" id="UP000249417"/>
    </source>
</evidence>
<feature type="transmembrane region" description="Helical" evidence="1">
    <location>
        <begin position="217"/>
        <end position="235"/>
    </location>
</feature>
<keyword evidence="1" id="KW-0472">Membrane</keyword>
<feature type="transmembrane region" description="Helical" evidence="1">
    <location>
        <begin position="171"/>
        <end position="197"/>
    </location>
</feature>
<proteinExistence type="predicted"/>
<organism evidence="2 3">
    <name type="scientific">Micavibrio aeruginosavorus</name>
    <dbReference type="NCBI Taxonomy" id="349221"/>
    <lineage>
        <taxon>Bacteria</taxon>
        <taxon>Pseudomonadati</taxon>
        <taxon>Bdellovibrionota</taxon>
        <taxon>Bdellovibrionia</taxon>
        <taxon>Bdellovibrionales</taxon>
        <taxon>Pseudobdellovibrionaceae</taxon>
        <taxon>Micavibrio</taxon>
    </lineage>
</organism>
<evidence type="ECO:0000256" key="1">
    <source>
        <dbReference type="SAM" id="Phobius"/>
    </source>
</evidence>
<accession>A0A2W5MRP0</accession>
<dbReference type="EMBL" id="QFQB01000124">
    <property type="protein sequence ID" value="PZQ43866.1"/>
    <property type="molecule type" value="Genomic_DNA"/>
</dbReference>
<evidence type="ECO:0000313" key="2">
    <source>
        <dbReference type="EMBL" id="PZQ43866.1"/>
    </source>
</evidence>
<keyword evidence="1" id="KW-0812">Transmembrane</keyword>